<gene>
    <name evidence="2" type="ORF">LY89DRAFT_602968</name>
</gene>
<evidence type="ECO:0000313" key="2">
    <source>
        <dbReference type="EMBL" id="KUJ06613.1"/>
    </source>
</evidence>
<dbReference type="KEGG" id="psco:LY89DRAFT_602968"/>
<dbReference type="RefSeq" id="XP_018060968.1">
    <property type="nucleotide sequence ID" value="XM_018210275.1"/>
</dbReference>
<dbReference type="InParanoid" id="A0A132B2Y9"/>
<dbReference type="STRING" id="149040.A0A132B2Y9"/>
<name>A0A132B2Y9_MOLSC</name>
<feature type="domain" description="Tc1-like transposase DDE" evidence="1">
    <location>
        <begin position="21"/>
        <end position="66"/>
    </location>
</feature>
<organism evidence="2 3">
    <name type="scientific">Mollisia scopiformis</name>
    <name type="common">Conifer needle endophyte fungus</name>
    <name type="synonym">Phialocephala scopiformis</name>
    <dbReference type="NCBI Taxonomy" id="149040"/>
    <lineage>
        <taxon>Eukaryota</taxon>
        <taxon>Fungi</taxon>
        <taxon>Dikarya</taxon>
        <taxon>Ascomycota</taxon>
        <taxon>Pezizomycotina</taxon>
        <taxon>Leotiomycetes</taxon>
        <taxon>Helotiales</taxon>
        <taxon>Mollisiaceae</taxon>
        <taxon>Mollisia</taxon>
    </lineage>
</organism>
<accession>A0A132B2Y9</accession>
<dbReference type="Proteomes" id="UP000070700">
    <property type="component" value="Unassembled WGS sequence"/>
</dbReference>
<dbReference type="GO" id="GO:0003676">
    <property type="term" value="F:nucleic acid binding"/>
    <property type="evidence" value="ECO:0007669"/>
    <property type="project" value="InterPro"/>
</dbReference>
<dbReference type="AlphaFoldDB" id="A0A132B2Y9"/>
<dbReference type="InterPro" id="IPR038717">
    <property type="entry name" value="Tc1-like_DDE_dom"/>
</dbReference>
<feature type="non-terminal residue" evidence="2">
    <location>
        <position position="1"/>
    </location>
</feature>
<evidence type="ECO:0000259" key="1">
    <source>
        <dbReference type="Pfam" id="PF13358"/>
    </source>
</evidence>
<dbReference type="Pfam" id="PF13358">
    <property type="entry name" value="DDE_3"/>
    <property type="match status" value="1"/>
</dbReference>
<protein>
    <recommendedName>
        <fullName evidence="1">Tc1-like transposase DDE domain-containing protein</fullName>
    </recommendedName>
</protein>
<dbReference type="EMBL" id="KQ947445">
    <property type="protein sequence ID" value="KUJ06613.1"/>
    <property type="molecule type" value="Genomic_DNA"/>
</dbReference>
<sequence length="108" mass="12850">WLFQEDGDPSHGMRKRGLAQQLKENNWIINLKHPAQSPDLNLIEAIWNIIKQRLRHRIFQSEEEIKEALQEEWSKVIMTEVRKRISQMPRRCARLINNGGKPIKTALW</sequence>
<reference evidence="2 3" key="1">
    <citation type="submission" date="2015-10" db="EMBL/GenBank/DDBJ databases">
        <title>Full genome of DAOMC 229536 Phialocephala scopiformis, a fungal endophyte of spruce producing the potent anti-insectan compound rugulosin.</title>
        <authorList>
            <consortium name="DOE Joint Genome Institute"/>
            <person name="Walker A.K."/>
            <person name="Frasz S.L."/>
            <person name="Seifert K.A."/>
            <person name="Miller J.D."/>
            <person name="Mondo S.J."/>
            <person name="Labutti K."/>
            <person name="Lipzen A."/>
            <person name="Dockter R."/>
            <person name="Kennedy M."/>
            <person name="Grigoriev I.V."/>
            <person name="Spatafora J.W."/>
        </authorList>
    </citation>
    <scope>NUCLEOTIDE SEQUENCE [LARGE SCALE GENOMIC DNA]</scope>
    <source>
        <strain evidence="2 3">CBS 120377</strain>
    </source>
</reference>
<dbReference type="InterPro" id="IPR036397">
    <property type="entry name" value="RNaseH_sf"/>
</dbReference>
<proteinExistence type="predicted"/>
<dbReference type="Gene3D" id="3.30.420.10">
    <property type="entry name" value="Ribonuclease H-like superfamily/Ribonuclease H"/>
    <property type="match status" value="1"/>
</dbReference>
<dbReference type="OrthoDB" id="5410741at2759"/>
<evidence type="ECO:0000313" key="3">
    <source>
        <dbReference type="Proteomes" id="UP000070700"/>
    </source>
</evidence>
<dbReference type="GeneID" id="28820001"/>
<keyword evidence="3" id="KW-1185">Reference proteome</keyword>